<reference evidence="1 2" key="1">
    <citation type="submission" date="2014-03" db="EMBL/GenBank/DDBJ databases">
        <title>The genomes of two eusocial bee gut symbionts.</title>
        <authorList>
            <person name="Kwong W.K."/>
            <person name="Engel P."/>
            <person name="Koch H."/>
            <person name="Moran N.A."/>
        </authorList>
    </citation>
    <scope>NUCLEOTIDE SEQUENCE [LARGE SCALE GENOMIC DNA]</scope>
    <source>
        <strain evidence="2">wkB29</strain>
    </source>
</reference>
<sequence length="38" mass="4136">MADIGASIGRLLYLLIICLIICPSISYAKAINNLPVCW</sequence>
<dbReference type="EMBL" id="JFZV01000006">
    <property type="protein sequence ID" value="KDN14653.1"/>
    <property type="molecule type" value="Genomic_DNA"/>
</dbReference>
<proteinExistence type="predicted"/>
<dbReference type="Proteomes" id="UP000027170">
    <property type="component" value="Unassembled WGS sequence"/>
</dbReference>
<accession>A0A836MR18</accession>
<evidence type="ECO:0000313" key="2">
    <source>
        <dbReference type="Proteomes" id="UP000027170"/>
    </source>
</evidence>
<name>A0A836MR18_9NEIS</name>
<comment type="caution">
    <text evidence="1">The sequence shown here is derived from an EMBL/GenBank/DDBJ whole genome shotgun (WGS) entry which is preliminary data.</text>
</comment>
<organism evidence="1 2">
    <name type="scientific">Snodgrassella communis</name>
    <dbReference type="NCBI Taxonomy" id="2946699"/>
    <lineage>
        <taxon>Bacteria</taxon>
        <taxon>Pseudomonadati</taxon>
        <taxon>Pseudomonadota</taxon>
        <taxon>Betaproteobacteria</taxon>
        <taxon>Neisseriales</taxon>
        <taxon>Neisseriaceae</taxon>
        <taxon>Snodgrassella</taxon>
    </lineage>
</organism>
<gene>
    <name evidence="1" type="ORF">SALWKB29_1443</name>
</gene>
<dbReference type="AlphaFoldDB" id="A0A836MR18"/>
<keyword evidence="2" id="KW-1185">Reference proteome</keyword>
<evidence type="ECO:0000313" key="1">
    <source>
        <dbReference type="EMBL" id="KDN14653.1"/>
    </source>
</evidence>
<protein>
    <submittedName>
        <fullName evidence="1">Uncharacterized protein</fullName>
    </submittedName>
</protein>